<evidence type="ECO:0000313" key="2">
    <source>
        <dbReference type="Proteomes" id="UP000521017"/>
    </source>
</evidence>
<sequence length="89" mass="10372">MVIHPDIMGVRVITFLMCKDTLKIETNQTCYIMKKSNFKSLKLEITPVYQISAFNRQHIDFLITEPTDPDPTTATVTFTTKFFNNRVIR</sequence>
<dbReference type="AlphaFoldDB" id="A0A7X0J8D2"/>
<comment type="caution">
    <text evidence="1">The sequence shown here is derived from an EMBL/GenBank/DDBJ whole genome shotgun (WGS) entry which is preliminary data.</text>
</comment>
<proteinExistence type="predicted"/>
<dbReference type="Proteomes" id="UP000521017">
    <property type="component" value="Unassembled WGS sequence"/>
</dbReference>
<name>A0A7X0J8D2_9SPHI</name>
<organism evidence="1 2">
    <name type="scientific">Pedobacter cryoconitis</name>
    <dbReference type="NCBI Taxonomy" id="188932"/>
    <lineage>
        <taxon>Bacteria</taxon>
        <taxon>Pseudomonadati</taxon>
        <taxon>Bacteroidota</taxon>
        <taxon>Sphingobacteriia</taxon>
        <taxon>Sphingobacteriales</taxon>
        <taxon>Sphingobacteriaceae</taxon>
        <taxon>Pedobacter</taxon>
    </lineage>
</organism>
<dbReference type="EMBL" id="JACHCC010000010">
    <property type="protein sequence ID" value="MBB6501566.1"/>
    <property type="molecule type" value="Genomic_DNA"/>
</dbReference>
<gene>
    <name evidence="1" type="ORF">HDF25_003741</name>
</gene>
<evidence type="ECO:0000313" key="1">
    <source>
        <dbReference type="EMBL" id="MBB6501566.1"/>
    </source>
</evidence>
<accession>A0A7X0J8D2</accession>
<protein>
    <submittedName>
        <fullName evidence="1">Uncharacterized protein</fullName>
    </submittedName>
</protein>
<reference evidence="1 2" key="1">
    <citation type="submission" date="2020-08" db="EMBL/GenBank/DDBJ databases">
        <title>Genomic Encyclopedia of Type Strains, Phase IV (KMG-V): Genome sequencing to study the core and pangenomes of soil and plant-associated prokaryotes.</title>
        <authorList>
            <person name="Whitman W."/>
        </authorList>
    </citation>
    <scope>NUCLEOTIDE SEQUENCE [LARGE SCALE GENOMIC DNA]</scope>
    <source>
        <strain evidence="1 2">M2T3</strain>
    </source>
</reference>